<dbReference type="GO" id="GO:0003677">
    <property type="term" value="F:DNA binding"/>
    <property type="evidence" value="ECO:0007669"/>
    <property type="project" value="UniProtKB-KW"/>
</dbReference>
<evidence type="ECO:0000256" key="2">
    <source>
        <dbReference type="ARBA" id="ARBA00023125"/>
    </source>
</evidence>
<dbReference type="InterPro" id="IPR036390">
    <property type="entry name" value="WH_DNA-bd_sf"/>
</dbReference>
<dbReference type="InterPro" id="IPR011711">
    <property type="entry name" value="GntR_C"/>
</dbReference>
<sequence>MVELTRRGSLSDQIVTVVSGRIHEGVYKRGEQLPTEQVLIEEFKVSRTVVREAIANLKASGLVSVRQGVGVFVQRDAPIRPFFISEANMDLVKEATRVLELRIALEVEAAALAASRRDAKALAQIEAAYAEIVRVIETGEDSVQADLDFHRSVAEATGNPYFLGLFNYLGELLFPRTRLKNAMLSGKVRQDYLNLFNREHGNIFEAIKRGDSDSARAAMRLHLVSSKMRLEAAGPDGRPGPLPTPPAEPAAPRPDIT</sequence>
<dbReference type="SMART" id="SM00895">
    <property type="entry name" value="FCD"/>
    <property type="match status" value="1"/>
</dbReference>
<dbReference type="AlphaFoldDB" id="A0A1K2HYT0"/>
<dbReference type="InterPro" id="IPR036388">
    <property type="entry name" value="WH-like_DNA-bd_sf"/>
</dbReference>
<dbReference type="PANTHER" id="PTHR43537">
    <property type="entry name" value="TRANSCRIPTIONAL REGULATOR, GNTR FAMILY"/>
    <property type="match status" value="1"/>
</dbReference>
<dbReference type="STRING" id="665118.SAMN02983003_2400"/>
<accession>A0A1K2HYT0</accession>
<dbReference type="SUPFAM" id="SSF46785">
    <property type="entry name" value="Winged helix' DNA-binding domain"/>
    <property type="match status" value="1"/>
</dbReference>
<dbReference type="OrthoDB" id="9809707at2"/>
<dbReference type="PROSITE" id="PS50949">
    <property type="entry name" value="HTH_GNTR"/>
    <property type="match status" value="1"/>
</dbReference>
<dbReference type="RefSeq" id="WP_072343142.1">
    <property type="nucleotide sequence ID" value="NZ_FPKU01000002.1"/>
</dbReference>
<evidence type="ECO:0000259" key="5">
    <source>
        <dbReference type="PROSITE" id="PS50949"/>
    </source>
</evidence>
<proteinExistence type="predicted"/>
<evidence type="ECO:0000313" key="6">
    <source>
        <dbReference type="EMBL" id="SFZ85128.1"/>
    </source>
</evidence>
<dbReference type="Proteomes" id="UP000183447">
    <property type="component" value="Unassembled WGS sequence"/>
</dbReference>
<dbReference type="GO" id="GO:0003700">
    <property type="term" value="F:DNA-binding transcription factor activity"/>
    <property type="evidence" value="ECO:0007669"/>
    <property type="project" value="InterPro"/>
</dbReference>
<dbReference type="CDD" id="cd07377">
    <property type="entry name" value="WHTH_GntR"/>
    <property type="match status" value="1"/>
</dbReference>
<evidence type="ECO:0000256" key="1">
    <source>
        <dbReference type="ARBA" id="ARBA00023015"/>
    </source>
</evidence>
<keyword evidence="1" id="KW-0805">Transcription regulation</keyword>
<evidence type="ECO:0000313" key="7">
    <source>
        <dbReference type="Proteomes" id="UP000183447"/>
    </source>
</evidence>
<dbReference type="PANTHER" id="PTHR43537:SF5">
    <property type="entry name" value="UXU OPERON TRANSCRIPTIONAL REGULATOR"/>
    <property type="match status" value="1"/>
</dbReference>
<dbReference type="InterPro" id="IPR000524">
    <property type="entry name" value="Tscrpt_reg_HTH_GntR"/>
</dbReference>
<dbReference type="InterPro" id="IPR008920">
    <property type="entry name" value="TF_FadR/GntR_C"/>
</dbReference>
<gene>
    <name evidence="6" type="ORF">SAMN02983003_2400</name>
</gene>
<evidence type="ECO:0000256" key="4">
    <source>
        <dbReference type="SAM" id="MobiDB-lite"/>
    </source>
</evidence>
<dbReference type="Gene3D" id="1.20.120.530">
    <property type="entry name" value="GntR ligand-binding domain-like"/>
    <property type="match status" value="1"/>
</dbReference>
<keyword evidence="7" id="KW-1185">Reference proteome</keyword>
<feature type="domain" description="HTH gntR-type" evidence="5">
    <location>
        <begin position="8"/>
        <end position="76"/>
    </location>
</feature>
<feature type="compositionally biased region" description="Pro residues" evidence="4">
    <location>
        <begin position="238"/>
        <end position="257"/>
    </location>
</feature>
<dbReference type="Pfam" id="PF07729">
    <property type="entry name" value="FCD"/>
    <property type="match status" value="1"/>
</dbReference>
<dbReference type="Pfam" id="PF00392">
    <property type="entry name" value="GntR"/>
    <property type="match status" value="1"/>
</dbReference>
<feature type="region of interest" description="Disordered" evidence="4">
    <location>
        <begin position="230"/>
        <end position="257"/>
    </location>
</feature>
<organism evidence="6 7">
    <name type="scientific">Devosia enhydra</name>
    <dbReference type="NCBI Taxonomy" id="665118"/>
    <lineage>
        <taxon>Bacteria</taxon>
        <taxon>Pseudomonadati</taxon>
        <taxon>Pseudomonadota</taxon>
        <taxon>Alphaproteobacteria</taxon>
        <taxon>Hyphomicrobiales</taxon>
        <taxon>Devosiaceae</taxon>
        <taxon>Devosia</taxon>
    </lineage>
</organism>
<protein>
    <submittedName>
        <fullName evidence="6">DNA-binding transcriptional regulator, FadR family</fullName>
    </submittedName>
</protein>
<dbReference type="SUPFAM" id="SSF48008">
    <property type="entry name" value="GntR ligand-binding domain-like"/>
    <property type="match status" value="1"/>
</dbReference>
<evidence type="ECO:0000256" key="3">
    <source>
        <dbReference type="ARBA" id="ARBA00023163"/>
    </source>
</evidence>
<dbReference type="SMART" id="SM00345">
    <property type="entry name" value="HTH_GNTR"/>
    <property type="match status" value="1"/>
</dbReference>
<name>A0A1K2HYT0_9HYPH</name>
<dbReference type="EMBL" id="FPKU01000002">
    <property type="protein sequence ID" value="SFZ85128.1"/>
    <property type="molecule type" value="Genomic_DNA"/>
</dbReference>
<keyword evidence="2 6" id="KW-0238">DNA-binding</keyword>
<dbReference type="PRINTS" id="PR00035">
    <property type="entry name" value="HTHGNTR"/>
</dbReference>
<dbReference type="Gene3D" id="1.10.10.10">
    <property type="entry name" value="Winged helix-like DNA-binding domain superfamily/Winged helix DNA-binding domain"/>
    <property type="match status" value="1"/>
</dbReference>
<keyword evidence="3" id="KW-0804">Transcription</keyword>
<reference evidence="6 7" key="1">
    <citation type="submission" date="2016-11" db="EMBL/GenBank/DDBJ databases">
        <authorList>
            <person name="Jaros S."/>
            <person name="Januszkiewicz K."/>
            <person name="Wedrychowicz H."/>
        </authorList>
    </citation>
    <scope>NUCLEOTIDE SEQUENCE [LARGE SCALE GENOMIC DNA]</scope>
    <source>
        <strain evidence="6 7">ATCC 23634</strain>
    </source>
</reference>